<keyword evidence="2" id="KW-1185">Reference proteome</keyword>
<comment type="caution">
    <text evidence="1">The sequence shown here is derived from an EMBL/GenBank/DDBJ whole genome shotgun (WGS) entry which is preliminary data.</text>
</comment>
<protein>
    <recommendedName>
        <fullName evidence="3">DUF1499 domain-containing protein</fullName>
    </recommendedName>
</protein>
<dbReference type="RefSeq" id="WP_188160359.1">
    <property type="nucleotide sequence ID" value="NZ_BMGH01000001.1"/>
</dbReference>
<dbReference type="EMBL" id="BMGH01000001">
    <property type="protein sequence ID" value="GGD04697.1"/>
    <property type="molecule type" value="Genomic_DNA"/>
</dbReference>
<reference evidence="1" key="1">
    <citation type="journal article" date="2014" name="Int. J. Syst. Evol. Microbiol.">
        <title>Complete genome sequence of Corynebacterium casei LMG S-19264T (=DSM 44701T), isolated from a smear-ripened cheese.</title>
        <authorList>
            <consortium name="US DOE Joint Genome Institute (JGI-PGF)"/>
            <person name="Walter F."/>
            <person name="Albersmeier A."/>
            <person name="Kalinowski J."/>
            <person name="Ruckert C."/>
        </authorList>
    </citation>
    <scope>NUCLEOTIDE SEQUENCE</scope>
    <source>
        <strain evidence="1">CGMCC 1.12921</strain>
    </source>
</reference>
<reference evidence="1" key="2">
    <citation type="submission" date="2020-09" db="EMBL/GenBank/DDBJ databases">
        <authorList>
            <person name="Sun Q."/>
            <person name="Zhou Y."/>
        </authorList>
    </citation>
    <scope>NUCLEOTIDE SEQUENCE</scope>
    <source>
        <strain evidence="1">CGMCC 1.12921</strain>
    </source>
</reference>
<dbReference type="Pfam" id="PF07386">
    <property type="entry name" value="DUF1499"/>
    <property type="match status" value="1"/>
</dbReference>
<dbReference type="InterPro" id="IPR010865">
    <property type="entry name" value="DUF1499"/>
</dbReference>
<proteinExistence type="predicted"/>
<sequence length="135" mass="15473">MIDFLTFTRPSRPNNYLACTEEHCPKAGCDLPAPVFDVPLAQLVEAWEALIAEQPRLEETARSSDGWQREYVQRTRFLHLPDTITVRFVAGEEGGLPATRVLLHSQARYGYYDFGVNKQRVLGWLADLERRLPLK</sequence>
<dbReference type="AlphaFoldDB" id="A0A8J2V2U2"/>
<name>A0A8J2V2U2_9PROT</name>
<evidence type="ECO:0000313" key="2">
    <source>
        <dbReference type="Proteomes" id="UP000613582"/>
    </source>
</evidence>
<evidence type="ECO:0000313" key="1">
    <source>
        <dbReference type="EMBL" id="GGD04697.1"/>
    </source>
</evidence>
<gene>
    <name evidence="1" type="ORF">GCM10011342_12090</name>
</gene>
<accession>A0A8J2V2U2</accession>
<organism evidence="1 2">
    <name type="scientific">Aquisalinus flavus</name>
    <dbReference type="NCBI Taxonomy" id="1526572"/>
    <lineage>
        <taxon>Bacteria</taxon>
        <taxon>Pseudomonadati</taxon>
        <taxon>Pseudomonadota</taxon>
        <taxon>Alphaproteobacteria</taxon>
        <taxon>Parvularculales</taxon>
        <taxon>Parvularculaceae</taxon>
        <taxon>Aquisalinus</taxon>
    </lineage>
</organism>
<evidence type="ECO:0008006" key="3">
    <source>
        <dbReference type="Google" id="ProtNLM"/>
    </source>
</evidence>
<dbReference type="Proteomes" id="UP000613582">
    <property type="component" value="Unassembled WGS sequence"/>
</dbReference>